<dbReference type="InterPro" id="IPR036085">
    <property type="entry name" value="PAZ_dom_sf"/>
</dbReference>
<feature type="compositionally biased region" description="Basic and acidic residues" evidence="1">
    <location>
        <begin position="901"/>
        <end position="911"/>
    </location>
</feature>
<dbReference type="SMART" id="SM01163">
    <property type="entry name" value="DUF1785"/>
    <property type="match status" value="1"/>
</dbReference>
<dbReference type="InterPro" id="IPR032472">
    <property type="entry name" value="ArgoL2"/>
</dbReference>
<evidence type="ECO:0008006" key="6">
    <source>
        <dbReference type="Google" id="ProtNLM"/>
    </source>
</evidence>
<dbReference type="InterPro" id="IPR014811">
    <property type="entry name" value="ArgoL1"/>
</dbReference>
<comment type="caution">
    <text evidence="4">The sequence shown here is derived from an EMBL/GenBank/DDBJ whole genome shotgun (WGS) entry which is preliminary data.</text>
</comment>
<dbReference type="GO" id="GO:0003723">
    <property type="term" value="F:RNA binding"/>
    <property type="evidence" value="ECO:0007669"/>
    <property type="project" value="InterPro"/>
</dbReference>
<keyword evidence="5" id="KW-1185">Reference proteome</keyword>
<gene>
    <name evidence="4" type="ORF">BP5553_09046</name>
</gene>
<dbReference type="Pfam" id="PF16487">
    <property type="entry name" value="ArgoMid"/>
    <property type="match status" value="1"/>
</dbReference>
<evidence type="ECO:0000256" key="1">
    <source>
        <dbReference type="SAM" id="MobiDB-lite"/>
    </source>
</evidence>
<dbReference type="Gene3D" id="3.30.420.10">
    <property type="entry name" value="Ribonuclease H-like superfamily/Ribonuclease H"/>
    <property type="match status" value="1"/>
</dbReference>
<dbReference type="EMBL" id="NPIC01000010">
    <property type="protein sequence ID" value="RDL32590.1"/>
    <property type="molecule type" value="Genomic_DNA"/>
</dbReference>
<evidence type="ECO:0000259" key="2">
    <source>
        <dbReference type="PROSITE" id="PS50821"/>
    </source>
</evidence>
<dbReference type="GeneID" id="43601895"/>
<dbReference type="SUPFAM" id="SSF101690">
    <property type="entry name" value="PAZ domain"/>
    <property type="match status" value="1"/>
</dbReference>
<feature type="region of interest" description="Disordered" evidence="1">
    <location>
        <begin position="894"/>
        <end position="921"/>
    </location>
</feature>
<protein>
    <recommendedName>
        <fullName evidence="6">Piwi domain-containing protein</fullName>
    </recommendedName>
</protein>
<proteinExistence type="predicted"/>
<dbReference type="Pfam" id="PF16486">
    <property type="entry name" value="ArgoN"/>
    <property type="match status" value="1"/>
</dbReference>
<dbReference type="InterPro" id="IPR003100">
    <property type="entry name" value="PAZ_dom"/>
</dbReference>
<dbReference type="InterPro" id="IPR003165">
    <property type="entry name" value="Piwi"/>
</dbReference>
<dbReference type="Pfam" id="PF08699">
    <property type="entry name" value="ArgoL1"/>
    <property type="match status" value="1"/>
</dbReference>
<evidence type="ECO:0000313" key="4">
    <source>
        <dbReference type="EMBL" id="RDL32590.1"/>
    </source>
</evidence>
<dbReference type="InterPro" id="IPR045246">
    <property type="entry name" value="Piwi_ago-like"/>
</dbReference>
<name>A0A370TDP6_9HELO</name>
<dbReference type="OrthoDB" id="10252740at2759"/>
<dbReference type="Proteomes" id="UP000254866">
    <property type="component" value="Unassembled WGS sequence"/>
</dbReference>
<dbReference type="CDD" id="cd02846">
    <property type="entry name" value="PAZ_argonaute_like"/>
    <property type="match status" value="1"/>
</dbReference>
<dbReference type="Pfam" id="PF02170">
    <property type="entry name" value="PAZ"/>
    <property type="match status" value="1"/>
</dbReference>
<organism evidence="4 5">
    <name type="scientific">Venustampulla echinocandica</name>
    <dbReference type="NCBI Taxonomy" id="2656787"/>
    <lineage>
        <taxon>Eukaryota</taxon>
        <taxon>Fungi</taxon>
        <taxon>Dikarya</taxon>
        <taxon>Ascomycota</taxon>
        <taxon>Pezizomycotina</taxon>
        <taxon>Leotiomycetes</taxon>
        <taxon>Helotiales</taxon>
        <taxon>Pleuroascaceae</taxon>
        <taxon>Venustampulla</taxon>
    </lineage>
</organism>
<dbReference type="InterPro" id="IPR032474">
    <property type="entry name" value="Argonaute_N"/>
</dbReference>
<dbReference type="CDD" id="cd04657">
    <property type="entry name" value="Piwi_ago-like"/>
    <property type="match status" value="1"/>
</dbReference>
<dbReference type="Gene3D" id="2.170.260.10">
    <property type="entry name" value="paz domain"/>
    <property type="match status" value="1"/>
</dbReference>
<evidence type="ECO:0000259" key="3">
    <source>
        <dbReference type="PROSITE" id="PS50822"/>
    </source>
</evidence>
<dbReference type="SMART" id="SM00950">
    <property type="entry name" value="Piwi"/>
    <property type="match status" value="1"/>
</dbReference>
<feature type="domain" description="PAZ" evidence="2">
    <location>
        <begin position="279"/>
        <end position="387"/>
    </location>
</feature>
<evidence type="ECO:0000313" key="5">
    <source>
        <dbReference type="Proteomes" id="UP000254866"/>
    </source>
</evidence>
<dbReference type="SUPFAM" id="SSF53098">
    <property type="entry name" value="Ribonuclease H-like"/>
    <property type="match status" value="1"/>
</dbReference>
<reference evidence="4 5" key="1">
    <citation type="journal article" date="2018" name="IMA Fungus">
        <title>IMA Genome-F 9: Draft genome sequence of Annulohypoxylon stygium, Aspergillus mulundensis, Berkeleyomyces basicola (syn. Thielaviopsis basicola), Ceratocystis smalleyi, two Cercospora beticola strains, Coleophoma cylindrospora, Fusarium fracticaudum, Phialophora cf. hyalina, and Morchella septimelata.</title>
        <authorList>
            <person name="Wingfield B.D."/>
            <person name="Bills G.F."/>
            <person name="Dong Y."/>
            <person name="Huang W."/>
            <person name="Nel W.J."/>
            <person name="Swalarsk-Parry B.S."/>
            <person name="Vaghefi N."/>
            <person name="Wilken P.M."/>
            <person name="An Z."/>
            <person name="de Beer Z.W."/>
            <person name="De Vos L."/>
            <person name="Chen L."/>
            <person name="Duong T.A."/>
            <person name="Gao Y."/>
            <person name="Hammerbacher A."/>
            <person name="Kikkert J.R."/>
            <person name="Li Y."/>
            <person name="Li H."/>
            <person name="Li K."/>
            <person name="Li Q."/>
            <person name="Liu X."/>
            <person name="Ma X."/>
            <person name="Naidoo K."/>
            <person name="Pethybridge S.J."/>
            <person name="Sun J."/>
            <person name="Steenkamp E.T."/>
            <person name="van der Nest M.A."/>
            <person name="van Wyk S."/>
            <person name="Wingfield M.J."/>
            <person name="Xiong C."/>
            <person name="Yue Q."/>
            <person name="Zhang X."/>
        </authorList>
    </citation>
    <scope>NUCLEOTIDE SEQUENCE [LARGE SCALE GENOMIC DNA]</scope>
    <source>
        <strain evidence="4 5">BP 5553</strain>
    </source>
</reference>
<sequence length="938" mass="106190">MEPFNFRTYDKETNTSTWKFQDSELPARPGFNTTGKGIQIRVNQFKVTQFPNRDIYQYDVTIGGSDEKMGKVKAVWDSKQVQDRLKALSKGVPFLWDGNKLAWHTVKIPEQRFEVNLDAEKGRTPRPGKEDKCMFSIKYTKNVRMAAIDAYISRQAPFESTLLEAISFLDHAMRQFPSQHYITVKRSFFTRGGGAQLLDNVIVAMKGVYSSMRLCSPNPSSGGSGTGLAVNVDVANCCFWIPQDLHQAARNMCKDKNRGLSYEVFRDLLLPVNSKAGLTYSDTFKDLRKMAKLKFRVKYYAKNDTRASERIHTIKGFTFEQKLGKLGANAKTVTFKLKDRATNTETEISVYDYFKKKYDVNTQYWQLPLVVTARDGMFPMEACILEPYQRYVFKLNPDQTSSMIKFAVTRPRERLQAIQNGINMLKWSQDPCLQHYGIKIDPQMTTTSARLLQNPEIAFAGSKLNPGTQGRWDLRGKKFLLSNTEPLNSWGFFIVGGVKACDPPTLQNFINVFIQTYIGHGGKIKNKHPVIIPQPDGQDLGDAMAAARYTIGNQVQAAPQIMFLILSTRDSFLYQRLKRGLECRFGLVSQMMNIVHVRKAQPQYCSNLCMKVNAKLGGTTCKIISGPKPDSPAFPRPTMVIGADVSHPSPGSPEASTAAITMSFDNFACRYAAAVQVNGFRVEMVTKYNIDHMFMDLYNYWVKKHRRAPEHIYYFRDGVSEGQYSHVLDQEVSFMKAAIALKYPDSKNIKWTVVICSKRHHIRFFPKEGDNQAGDRNSNPLPGTLVEKDVTHPFEYDFYLSSHSAIQGTARPVHYHVILDEAKLAPNDFQNMVYKHCYQYMRSTTPVSLYPAVYYAHLASNRARCHVSTPASQGPTGGQKFEEARQDAVVRKAAGMAPSRASKDDTVKSSEARPLVPLGNQQSNPELLENIRTGMWYI</sequence>
<dbReference type="InterPro" id="IPR012337">
    <property type="entry name" value="RNaseH-like_sf"/>
</dbReference>
<dbReference type="PROSITE" id="PS50822">
    <property type="entry name" value="PIWI"/>
    <property type="match status" value="1"/>
</dbReference>
<accession>A0A370TDP6</accession>
<dbReference type="Pfam" id="PF16488">
    <property type="entry name" value="ArgoL2"/>
    <property type="match status" value="1"/>
</dbReference>
<dbReference type="STRING" id="2656787.A0A370TDP6"/>
<dbReference type="Gene3D" id="3.40.50.2300">
    <property type="match status" value="1"/>
</dbReference>
<dbReference type="PANTHER" id="PTHR22891">
    <property type="entry name" value="EUKARYOTIC TRANSLATION INITIATION FACTOR 2C"/>
    <property type="match status" value="1"/>
</dbReference>
<dbReference type="InterPro" id="IPR036397">
    <property type="entry name" value="RNaseH_sf"/>
</dbReference>
<dbReference type="Pfam" id="PF02171">
    <property type="entry name" value="Piwi"/>
    <property type="match status" value="1"/>
</dbReference>
<dbReference type="RefSeq" id="XP_031866312.1">
    <property type="nucleotide sequence ID" value="XM_032017669.1"/>
</dbReference>
<feature type="domain" description="Piwi" evidence="3">
    <location>
        <begin position="561"/>
        <end position="868"/>
    </location>
</feature>
<dbReference type="InterPro" id="IPR032473">
    <property type="entry name" value="Argonaute_Mid_dom"/>
</dbReference>
<dbReference type="AlphaFoldDB" id="A0A370TDP6"/>
<dbReference type="PROSITE" id="PS50821">
    <property type="entry name" value="PAZ"/>
    <property type="match status" value="1"/>
</dbReference>